<name>A0A665V8P0_ECHNA</name>
<evidence type="ECO:0000313" key="2">
    <source>
        <dbReference type="Proteomes" id="UP000472264"/>
    </source>
</evidence>
<organism evidence="1 2">
    <name type="scientific">Echeneis naucrates</name>
    <name type="common">Live sharksucker</name>
    <dbReference type="NCBI Taxonomy" id="173247"/>
    <lineage>
        <taxon>Eukaryota</taxon>
        <taxon>Metazoa</taxon>
        <taxon>Chordata</taxon>
        <taxon>Craniata</taxon>
        <taxon>Vertebrata</taxon>
        <taxon>Euteleostomi</taxon>
        <taxon>Actinopterygii</taxon>
        <taxon>Neopterygii</taxon>
        <taxon>Teleostei</taxon>
        <taxon>Neoteleostei</taxon>
        <taxon>Acanthomorphata</taxon>
        <taxon>Carangaria</taxon>
        <taxon>Carangiformes</taxon>
        <taxon>Echeneidae</taxon>
        <taxon>Echeneis</taxon>
    </lineage>
</organism>
<dbReference type="InParanoid" id="A0A665V8P0"/>
<proteinExistence type="predicted"/>
<dbReference type="Ensembl" id="ENSENLT00000028937.1">
    <property type="protein sequence ID" value="ENSENLP00000028094.1"/>
    <property type="gene ID" value="ENSENLG00000012552.1"/>
</dbReference>
<dbReference type="Proteomes" id="UP000472264">
    <property type="component" value="Chromosome 8"/>
</dbReference>
<protein>
    <submittedName>
        <fullName evidence="1">Uncharacterized protein</fullName>
    </submittedName>
</protein>
<accession>A0A665V8P0</accession>
<dbReference type="AlphaFoldDB" id="A0A665V8P0"/>
<sequence>STCQAGDEHFHHFSALYLEVIGIHMQLLGVQHTQLGVGLLDAVHVIHGPLQTAQHHLSVICHHRVGDDGCGVVEVSKSAEIPLSPGVDHQTPGRSRHDVLDGGALEVRPFDHFAGFRFCLCGSEDPELTETRCHL</sequence>
<keyword evidence="2" id="KW-1185">Reference proteome</keyword>
<reference evidence="1" key="1">
    <citation type="submission" date="2021-04" db="EMBL/GenBank/DDBJ databases">
        <authorList>
            <consortium name="Wellcome Sanger Institute Data Sharing"/>
        </authorList>
    </citation>
    <scope>NUCLEOTIDE SEQUENCE [LARGE SCALE GENOMIC DNA]</scope>
</reference>
<reference evidence="1" key="2">
    <citation type="submission" date="2025-08" db="UniProtKB">
        <authorList>
            <consortium name="Ensembl"/>
        </authorList>
    </citation>
    <scope>IDENTIFICATION</scope>
</reference>
<reference evidence="1" key="3">
    <citation type="submission" date="2025-09" db="UniProtKB">
        <authorList>
            <consortium name="Ensembl"/>
        </authorList>
    </citation>
    <scope>IDENTIFICATION</scope>
</reference>
<evidence type="ECO:0000313" key="1">
    <source>
        <dbReference type="Ensembl" id="ENSENLP00000028094.1"/>
    </source>
</evidence>